<dbReference type="OrthoDB" id="4089664at2759"/>
<dbReference type="GO" id="GO:0000422">
    <property type="term" value="P:autophagy of mitochondrion"/>
    <property type="evidence" value="ECO:0007669"/>
    <property type="project" value="TreeGrafter"/>
</dbReference>
<gene>
    <name evidence="8" type="primary">atg10</name>
</gene>
<keyword evidence="9" id="KW-1185">Reference proteome</keyword>
<proteinExistence type="inferred from homology"/>
<dbReference type="Gene3D" id="3.30.1460.50">
    <property type="match status" value="1"/>
</dbReference>
<evidence type="ECO:0000256" key="4">
    <source>
        <dbReference type="ARBA" id="ARBA00022786"/>
    </source>
</evidence>
<evidence type="ECO:0000313" key="8">
    <source>
        <dbReference type="Ensembl" id="ENSGMOP00000053450.1"/>
    </source>
</evidence>
<evidence type="ECO:0000313" key="9">
    <source>
        <dbReference type="Proteomes" id="UP000694546"/>
    </source>
</evidence>
<dbReference type="GeneID" id="115549150"/>
<comment type="similarity">
    <text evidence="1">Belongs to the ATG10 family.</text>
</comment>
<dbReference type="PANTHER" id="PTHR14957:SF1">
    <property type="entry name" value="UBIQUITIN-LIKE-CONJUGATING ENZYME ATG10"/>
    <property type="match status" value="1"/>
</dbReference>
<dbReference type="Pfam" id="PF03987">
    <property type="entry name" value="Autophagy_act_C"/>
    <property type="match status" value="1"/>
</dbReference>
<feature type="compositionally biased region" description="Basic and acidic residues" evidence="7">
    <location>
        <begin position="66"/>
        <end position="80"/>
    </location>
</feature>
<reference evidence="8" key="1">
    <citation type="submission" date="2025-08" db="UniProtKB">
        <authorList>
            <consortium name="Ensembl"/>
        </authorList>
    </citation>
    <scope>IDENTIFICATION</scope>
</reference>
<dbReference type="GO" id="GO:0032446">
    <property type="term" value="P:protein modification by small protein conjugation"/>
    <property type="evidence" value="ECO:0007669"/>
    <property type="project" value="TreeGrafter"/>
</dbReference>
<dbReference type="GO" id="GO:0000045">
    <property type="term" value="P:autophagosome assembly"/>
    <property type="evidence" value="ECO:0007669"/>
    <property type="project" value="TreeGrafter"/>
</dbReference>
<dbReference type="GeneTree" id="ENSGT00390000000924"/>
<dbReference type="GO" id="GO:0061651">
    <property type="term" value="F:Atg12 conjugating enzyme activity"/>
    <property type="evidence" value="ECO:0007669"/>
    <property type="project" value="TreeGrafter"/>
</dbReference>
<dbReference type="PANTHER" id="PTHR14957">
    <property type="entry name" value="UBIQUITIN-LIKE-CONJUGATING ENZYME ATG10"/>
    <property type="match status" value="1"/>
</dbReference>
<keyword evidence="3" id="KW-0808">Transferase</keyword>
<dbReference type="CTD" id="83734"/>
<organism evidence="8 9">
    <name type="scientific">Gadus morhua</name>
    <name type="common">Atlantic cod</name>
    <dbReference type="NCBI Taxonomy" id="8049"/>
    <lineage>
        <taxon>Eukaryota</taxon>
        <taxon>Metazoa</taxon>
        <taxon>Chordata</taxon>
        <taxon>Craniata</taxon>
        <taxon>Vertebrata</taxon>
        <taxon>Euteleostomi</taxon>
        <taxon>Actinopterygii</taxon>
        <taxon>Neopterygii</taxon>
        <taxon>Teleostei</taxon>
        <taxon>Neoteleostei</taxon>
        <taxon>Acanthomorphata</taxon>
        <taxon>Zeiogadaria</taxon>
        <taxon>Gadariae</taxon>
        <taxon>Gadiformes</taxon>
        <taxon>Gadoidei</taxon>
        <taxon>Gadidae</taxon>
        <taxon>Gadus</taxon>
    </lineage>
</organism>
<dbReference type="RefSeq" id="XP_030220028.1">
    <property type="nucleotide sequence ID" value="XM_030364168.1"/>
</dbReference>
<dbReference type="AlphaFoldDB" id="A0A8C5C018"/>
<evidence type="ECO:0000256" key="1">
    <source>
        <dbReference type="ARBA" id="ARBA00005696"/>
    </source>
</evidence>
<dbReference type="RefSeq" id="XP_030220029.1">
    <property type="nucleotide sequence ID" value="XM_030364169.1"/>
</dbReference>
<name>A0A8C5C018_GADMO</name>
<dbReference type="GO" id="GO:0005829">
    <property type="term" value="C:cytosol"/>
    <property type="evidence" value="ECO:0007669"/>
    <property type="project" value="TreeGrafter"/>
</dbReference>
<reference evidence="8" key="2">
    <citation type="submission" date="2025-09" db="UniProtKB">
        <authorList>
            <consortium name="Ensembl"/>
        </authorList>
    </citation>
    <scope>IDENTIFICATION</scope>
</reference>
<evidence type="ECO:0000256" key="3">
    <source>
        <dbReference type="ARBA" id="ARBA00022679"/>
    </source>
</evidence>
<protein>
    <recommendedName>
        <fullName evidence="2">Ubiquitin-like-conjugating enzyme ATG10</fullName>
    </recommendedName>
    <alternativeName>
        <fullName evidence="6">Autophagy-related protein 10</fullName>
    </alternativeName>
</protein>
<dbReference type="OMA" id="WKTSKDC"/>
<keyword evidence="4" id="KW-0833">Ubl conjugation pathway</keyword>
<evidence type="ECO:0000256" key="2">
    <source>
        <dbReference type="ARBA" id="ARBA00021099"/>
    </source>
</evidence>
<evidence type="ECO:0000256" key="5">
    <source>
        <dbReference type="ARBA" id="ARBA00023006"/>
    </source>
</evidence>
<evidence type="ECO:0000256" key="7">
    <source>
        <dbReference type="SAM" id="MobiDB-lite"/>
    </source>
</evidence>
<feature type="region of interest" description="Disordered" evidence="7">
    <location>
        <begin position="56"/>
        <end position="80"/>
    </location>
</feature>
<accession>A0A8C5C018</accession>
<keyword evidence="5" id="KW-0072">Autophagy</keyword>
<dbReference type="Proteomes" id="UP000694546">
    <property type="component" value="Chromosome 8"/>
</dbReference>
<evidence type="ECO:0000256" key="6">
    <source>
        <dbReference type="ARBA" id="ARBA00029833"/>
    </source>
</evidence>
<dbReference type="Ensembl" id="ENSGMOT00000068028.1">
    <property type="protein sequence ID" value="ENSGMOP00000053450.1"/>
    <property type="gene ID" value="ENSGMOG00000036763.1"/>
</dbReference>
<dbReference type="InterPro" id="IPR007135">
    <property type="entry name" value="Atg3/Atg10"/>
</dbReference>
<sequence length="230" mass="25873">MSSCSFDEKHFSLCCQHFLKHSNSLGDGWSWEQWQHSEEGYLKKTSLRSVTITSNNAAESGVPEQADPHPTLEEKLSAGDVSSDVRSDLEEDDACVQAAASGVVLQHEYHVLFSCSFGVPVLYFRVFDLEGRSLCLEQVWDIVRRNSRMRLQQSPWNTITQQEHPMLGQPFFVLHPCKTEEFMGPVVRAAEAENRKVNYVVTWLSVVGPLVGLELALSYSTLLQPALCPQ</sequence>